<protein>
    <submittedName>
        <fullName evidence="1">Uncharacterized protein</fullName>
    </submittedName>
</protein>
<proteinExistence type="predicted"/>
<sequence>MPMSMSGKLADGKDVPKGLIPWLACTLTKGTKVCQGSIDRPAFIKTEPYLGIYQEIYTNRLAAVLEWQKTNATCLNAPAETGTCAALPEPYKFDYVLRVTEHPCKPRIPQSNKAAKTLKVPYAEVGTLMYAGGKQFDVTRATYYYLEGARSVQWSMRVPRQKGPMSPMFVAVINVTTGSYTFSGPATAQHGLMVAYPRFTYNTNMPWILNATETPTQIVDIFEVVTA</sequence>
<reference evidence="1" key="1">
    <citation type="submission" date="2020-11" db="EMBL/GenBank/DDBJ databases">
        <title>Chlorella ohadii genome sequencing and assembly.</title>
        <authorList>
            <person name="Murik O."/>
            <person name="Treves H."/>
            <person name="Kedem I."/>
            <person name="Shotland Y."/>
            <person name="Kaplan A."/>
        </authorList>
    </citation>
    <scope>NUCLEOTIDE SEQUENCE</scope>
    <source>
        <strain evidence="1">1</strain>
    </source>
</reference>
<dbReference type="AlphaFoldDB" id="A0AAD5H3L4"/>
<gene>
    <name evidence="1" type="ORF">COHA_006650</name>
</gene>
<name>A0AAD5H3L4_9CHLO</name>
<organism evidence="1 2">
    <name type="scientific">Chlorella ohadii</name>
    <dbReference type="NCBI Taxonomy" id="2649997"/>
    <lineage>
        <taxon>Eukaryota</taxon>
        <taxon>Viridiplantae</taxon>
        <taxon>Chlorophyta</taxon>
        <taxon>core chlorophytes</taxon>
        <taxon>Trebouxiophyceae</taxon>
        <taxon>Chlorellales</taxon>
        <taxon>Chlorellaceae</taxon>
        <taxon>Chlorella clade</taxon>
        <taxon>Chlorella</taxon>
    </lineage>
</organism>
<evidence type="ECO:0000313" key="1">
    <source>
        <dbReference type="EMBL" id="KAI7839583.1"/>
    </source>
</evidence>
<dbReference type="EMBL" id="JADXDR010000097">
    <property type="protein sequence ID" value="KAI7839583.1"/>
    <property type="molecule type" value="Genomic_DNA"/>
</dbReference>
<evidence type="ECO:0000313" key="2">
    <source>
        <dbReference type="Proteomes" id="UP001205105"/>
    </source>
</evidence>
<comment type="caution">
    <text evidence="1">The sequence shown here is derived from an EMBL/GenBank/DDBJ whole genome shotgun (WGS) entry which is preliminary data.</text>
</comment>
<accession>A0AAD5H3L4</accession>
<keyword evidence="2" id="KW-1185">Reference proteome</keyword>
<dbReference type="Proteomes" id="UP001205105">
    <property type="component" value="Unassembled WGS sequence"/>
</dbReference>